<dbReference type="GO" id="GO:0019748">
    <property type="term" value="P:secondary metabolic process"/>
    <property type="evidence" value="ECO:0007669"/>
    <property type="project" value="TreeGrafter"/>
</dbReference>
<dbReference type="PANTHER" id="PTHR21240:SF28">
    <property type="entry name" value="ISO-OROTATE DECARBOXYLASE (EUROFUNG)"/>
    <property type="match status" value="1"/>
</dbReference>
<sequence>MGEDAFRNVRFAPCSGERAADVAPRRRILSGLVGVGLAAGLSACRSASTVSGHERGAIDVHHHHIPPFYLDQYRDKVAGVRGGGLSQAWLTWTPEKAIDAMDAAGVATAVLSLTSPGVWFGDVAAARRTARQVNDYAAELGAKHRGRFGLFGVLPLPDQEGSLKEIEHALDVLKADGIGLMTSYGDKWLGNPAYDTVFEALNRRKAVVFVHPTAPLCCRSLMPDVAPMIAEVPQDTARAITNMLFTGTFSRYRDIRFIFTHAGGTMPMMVGRMKQYGPSNLASLAPHGVEQELARHWFDLAGTANRPALAALTSFVPVSQILLGSDNPFVPLAETVRDLQSVGLPDSAVRAITRDNAQALLPTLRRYG</sequence>
<protein>
    <recommendedName>
        <fullName evidence="2">Amidohydrolase-related domain-containing protein</fullName>
    </recommendedName>
</protein>
<dbReference type="eggNOG" id="COG2159">
    <property type="taxonomic scope" value="Bacteria"/>
</dbReference>
<reference evidence="3 4" key="1">
    <citation type="journal article" date="2011" name="J. Bacteriol.">
        <title>Genome sequence of Methyloversatilis universalis FAM5T, a methylotrophic representative of the order Rhodocyclales.</title>
        <authorList>
            <person name="Kittichotirat W."/>
            <person name="Good N.M."/>
            <person name="Hall R."/>
            <person name="Bringel F."/>
            <person name="Lajus A."/>
            <person name="Medigue C."/>
            <person name="Smalley N.E."/>
            <person name="Beck D."/>
            <person name="Bumgarner R."/>
            <person name="Vuilleumier S."/>
            <person name="Kalyuzhnaya M.G."/>
        </authorList>
    </citation>
    <scope>NUCLEOTIDE SEQUENCE [LARGE SCALE GENOMIC DNA]</scope>
    <source>
        <strain evidence="4">ATCC BAA-1314 / JCM 13912 / FAM5</strain>
    </source>
</reference>
<dbReference type="SUPFAM" id="SSF51556">
    <property type="entry name" value="Metallo-dependent hydrolases"/>
    <property type="match status" value="1"/>
</dbReference>
<dbReference type="STRING" id="1000565.METUNv1_01393"/>
<name>F5RB16_METUF</name>
<keyword evidence="4" id="KW-1185">Reference proteome</keyword>
<evidence type="ECO:0000256" key="1">
    <source>
        <dbReference type="ARBA" id="ARBA00023239"/>
    </source>
</evidence>
<evidence type="ECO:0000259" key="2">
    <source>
        <dbReference type="Pfam" id="PF04909"/>
    </source>
</evidence>
<proteinExistence type="predicted"/>
<organism evidence="3 4">
    <name type="scientific">Methyloversatilis universalis (strain ATCC BAA-1314 / DSM 25237 / JCM 13912 / CCUG 52030 / FAM5)</name>
    <dbReference type="NCBI Taxonomy" id="1000565"/>
    <lineage>
        <taxon>Bacteria</taxon>
        <taxon>Pseudomonadati</taxon>
        <taxon>Pseudomonadota</taxon>
        <taxon>Betaproteobacteria</taxon>
        <taxon>Nitrosomonadales</taxon>
        <taxon>Sterolibacteriaceae</taxon>
        <taxon>Methyloversatilis</taxon>
    </lineage>
</organism>
<comment type="caution">
    <text evidence="3">The sequence shown here is derived from an EMBL/GenBank/DDBJ whole genome shotgun (WGS) entry which is preliminary data.</text>
</comment>
<dbReference type="AlphaFoldDB" id="F5RB16"/>
<evidence type="ECO:0000313" key="4">
    <source>
        <dbReference type="Proteomes" id="UP000005019"/>
    </source>
</evidence>
<feature type="domain" description="Amidohydrolase-related" evidence="2">
    <location>
        <begin position="58"/>
        <end position="362"/>
    </location>
</feature>
<accession>F5RB16</accession>
<dbReference type="GO" id="GO:0016787">
    <property type="term" value="F:hydrolase activity"/>
    <property type="evidence" value="ECO:0007669"/>
    <property type="project" value="InterPro"/>
</dbReference>
<dbReference type="GO" id="GO:0016831">
    <property type="term" value="F:carboxy-lyase activity"/>
    <property type="evidence" value="ECO:0007669"/>
    <property type="project" value="InterPro"/>
</dbReference>
<evidence type="ECO:0000313" key="3">
    <source>
        <dbReference type="EMBL" id="EGK72277.1"/>
    </source>
</evidence>
<keyword evidence="1" id="KW-0456">Lyase</keyword>
<dbReference type="CDD" id="cd01292">
    <property type="entry name" value="metallo-dependent_hydrolases"/>
    <property type="match status" value="1"/>
</dbReference>
<dbReference type="Pfam" id="PF04909">
    <property type="entry name" value="Amidohydro_2"/>
    <property type="match status" value="1"/>
</dbReference>
<dbReference type="PANTHER" id="PTHR21240">
    <property type="entry name" value="2-AMINO-3-CARBOXYLMUCONATE-6-SEMIALDEHYDE DECARBOXYLASE"/>
    <property type="match status" value="1"/>
</dbReference>
<dbReference type="InterPro" id="IPR032465">
    <property type="entry name" value="ACMSD"/>
</dbReference>
<dbReference type="InterPro" id="IPR006680">
    <property type="entry name" value="Amidohydro-rel"/>
</dbReference>
<dbReference type="InterPro" id="IPR032466">
    <property type="entry name" value="Metal_Hydrolase"/>
</dbReference>
<dbReference type="Proteomes" id="UP000005019">
    <property type="component" value="Unassembled WGS sequence"/>
</dbReference>
<dbReference type="Gene3D" id="3.20.20.140">
    <property type="entry name" value="Metal-dependent hydrolases"/>
    <property type="match status" value="1"/>
</dbReference>
<dbReference type="EMBL" id="AFHG01000041">
    <property type="protein sequence ID" value="EGK72277.1"/>
    <property type="molecule type" value="Genomic_DNA"/>
</dbReference>
<gene>
    <name evidence="3" type="ORF">METUNv1_01393</name>
</gene>
<dbReference type="OrthoDB" id="8673173at2"/>
<dbReference type="GO" id="GO:0005737">
    <property type="term" value="C:cytoplasm"/>
    <property type="evidence" value="ECO:0007669"/>
    <property type="project" value="TreeGrafter"/>
</dbReference>